<comment type="similarity">
    <text evidence="2">Belongs to the adenosylhomocysteinase family.</text>
</comment>
<dbReference type="SMART" id="SM00996">
    <property type="entry name" value="AdoHcyase"/>
    <property type="match status" value="1"/>
</dbReference>
<evidence type="ECO:0000256" key="3">
    <source>
        <dbReference type="ARBA" id="ARBA00022563"/>
    </source>
</evidence>
<reference evidence="6 7" key="1">
    <citation type="submission" date="2016-10" db="EMBL/GenBank/DDBJ databases">
        <authorList>
            <person name="de Groot N.N."/>
        </authorList>
    </citation>
    <scope>NUCLEOTIDE SEQUENCE [LARGE SCALE GENOMIC DNA]</scope>
    <source>
        <strain evidence="6 7">IBRC-M10015</strain>
    </source>
</reference>
<sequence>MSNTTEQSPVSGVRERAPLLRACAERYRESTPFEALTIGVSAPLTPHTGLFLDVLAAGGAEVLVTGEFGSAHADVLAWLDDHEGITPLSTVGMSETELADARRELLAAEPDLLADDGAYLLSLAHDEFPEAAANVRGACEQTTGGITRLQAMDEQGVLSFPVYDVNGAPMKQHFDNVHGTAESSLSALTSLTDMLVAGSVAVVGGYGQCGRGLARKLRALGARTIVTEADPRKALEAVADGHEVRPMREAVPDADLVVTATGRFGILRREHIEALADGAVVASIGSIIEIDTEAFGEMASDVTRPEPGVARYQFPDGRTVTLLTDGQVVNLAAPNGEGNPTPVMDTTFALMSRGLAAFAEGADLSPGLHPLPEAIDRAVAREKLDAIGVDIDEIPDEQRAYREQWAAHEGSDSPSEKEPR</sequence>
<dbReference type="OrthoDB" id="339744at2157"/>
<dbReference type="EMBL" id="FNFC01000007">
    <property type="protein sequence ID" value="SDJ67386.1"/>
    <property type="molecule type" value="Genomic_DNA"/>
</dbReference>
<dbReference type="GO" id="GO:0033353">
    <property type="term" value="P:S-adenosylmethionine cycle"/>
    <property type="evidence" value="ECO:0007669"/>
    <property type="project" value="TreeGrafter"/>
</dbReference>
<feature type="domain" description="S-adenosyl-L-homocysteine hydrolase NAD binding" evidence="5">
    <location>
        <begin position="176"/>
        <end position="336"/>
    </location>
</feature>
<evidence type="ECO:0000259" key="5">
    <source>
        <dbReference type="SMART" id="SM00997"/>
    </source>
</evidence>
<dbReference type="Pfam" id="PF05221">
    <property type="entry name" value="AdoHcyase"/>
    <property type="match status" value="1"/>
</dbReference>
<accession>A0A1G8VMT8</accession>
<dbReference type="InterPro" id="IPR015878">
    <property type="entry name" value="Ado_hCys_hydrolase_NAD-bd"/>
</dbReference>
<dbReference type="PROSITE" id="PS00739">
    <property type="entry name" value="ADOHCYASE_2"/>
    <property type="match status" value="1"/>
</dbReference>
<dbReference type="SUPFAM" id="SSF52283">
    <property type="entry name" value="Formate/glycerate dehydrogenase catalytic domain-like"/>
    <property type="match status" value="1"/>
</dbReference>
<proteinExistence type="inferred from homology"/>
<evidence type="ECO:0000256" key="4">
    <source>
        <dbReference type="ARBA" id="ARBA00023027"/>
    </source>
</evidence>
<evidence type="ECO:0000256" key="1">
    <source>
        <dbReference type="ARBA" id="ARBA00001911"/>
    </source>
</evidence>
<dbReference type="NCBIfam" id="NF004005">
    <property type="entry name" value="PRK05476.2-3"/>
    <property type="match status" value="1"/>
</dbReference>
<dbReference type="PANTHER" id="PTHR23420">
    <property type="entry name" value="ADENOSYLHOMOCYSTEINASE"/>
    <property type="match status" value="1"/>
</dbReference>
<dbReference type="STRING" id="890420.SAMN05216226_10741"/>
<dbReference type="InterPro" id="IPR042172">
    <property type="entry name" value="Adenosylhomocyst_ase-like_sf"/>
</dbReference>
<dbReference type="GO" id="GO:0006730">
    <property type="term" value="P:one-carbon metabolic process"/>
    <property type="evidence" value="ECO:0007669"/>
    <property type="project" value="UniProtKB-KW"/>
</dbReference>
<dbReference type="GO" id="GO:0004013">
    <property type="term" value="F:adenosylhomocysteinase activity"/>
    <property type="evidence" value="ECO:0007669"/>
    <property type="project" value="TreeGrafter"/>
</dbReference>
<dbReference type="Gene3D" id="3.40.50.1480">
    <property type="entry name" value="Adenosylhomocysteinase-like"/>
    <property type="match status" value="1"/>
</dbReference>
<evidence type="ECO:0000256" key="2">
    <source>
        <dbReference type="ARBA" id="ARBA00007122"/>
    </source>
</evidence>
<dbReference type="Proteomes" id="UP000198856">
    <property type="component" value="Unassembled WGS sequence"/>
</dbReference>
<dbReference type="Gene3D" id="3.40.50.720">
    <property type="entry name" value="NAD(P)-binding Rossmann-like Domain"/>
    <property type="match status" value="1"/>
</dbReference>
<evidence type="ECO:0000313" key="6">
    <source>
        <dbReference type="EMBL" id="SDJ67386.1"/>
    </source>
</evidence>
<dbReference type="AlphaFoldDB" id="A0A1G8VMT8"/>
<gene>
    <name evidence="6" type="ORF">SAMN05216226_10741</name>
</gene>
<comment type="cofactor">
    <cofactor evidence="1">
        <name>NAD(+)</name>
        <dbReference type="ChEBI" id="CHEBI:57540"/>
    </cofactor>
</comment>
<dbReference type="InterPro" id="IPR020082">
    <property type="entry name" value="S-Ado-L-homoCys_hydrolase_CS"/>
</dbReference>
<dbReference type="PANTHER" id="PTHR23420:SF0">
    <property type="entry name" value="ADENOSYLHOMOCYSTEINASE"/>
    <property type="match status" value="1"/>
</dbReference>
<keyword evidence="3" id="KW-0554">One-carbon metabolism</keyword>
<dbReference type="Pfam" id="PF00670">
    <property type="entry name" value="AdoHcyase_NAD"/>
    <property type="match status" value="1"/>
</dbReference>
<dbReference type="InterPro" id="IPR000043">
    <property type="entry name" value="Adenosylhomocysteinase-like"/>
</dbReference>
<dbReference type="SMART" id="SM00997">
    <property type="entry name" value="AdoHcyase_NAD"/>
    <property type="match status" value="1"/>
</dbReference>
<dbReference type="SUPFAM" id="SSF51735">
    <property type="entry name" value="NAD(P)-binding Rossmann-fold domains"/>
    <property type="match status" value="1"/>
</dbReference>
<name>A0A1G8VMT8_9EURY</name>
<dbReference type="RefSeq" id="WP_092701905.1">
    <property type="nucleotide sequence ID" value="NZ_FNFC01000007.1"/>
</dbReference>
<evidence type="ECO:0000313" key="7">
    <source>
        <dbReference type="Proteomes" id="UP000198856"/>
    </source>
</evidence>
<dbReference type="InterPro" id="IPR036291">
    <property type="entry name" value="NAD(P)-bd_dom_sf"/>
</dbReference>
<keyword evidence="4" id="KW-0520">NAD</keyword>
<organism evidence="6 7">
    <name type="scientific">Halovenus aranensis</name>
    <dbReference type="NCBI Taxonomy" id="890420"/>
    <lineage>
        <taxon>Archaea</taxon>
        <taxon>Methanobacteriati</taxon>
        <taxon>Methanobacteriota</taxon>
        <taxon>Stenosarchaea group</taxon>
        <taxon>Halobacteria</taxon>
        <taxon>Halobacteriales</taxon>
        <taxon>Haloarculaceae</taxon>
        <taxon>Halovenus</taxon>
    </lineage>
</organism>
<dbReference type="GO" id="GO:0005829">
    <property type="term" value="C:cytosol"/>
    <property type="evidence" value="ECO:0007669"/>
    <property type="project" value="TreeGrafter"/>
</dbReference>
<protein>
    <submittedName>
        <fullName evidence="6">Adenosylhomocysteinase</fullName>
    </submittedName>
</protein>
<keyword evidence="7" id="KW-1185">Reference proteome</keyword>